<reference evidence="2 3" key="2">
    <citation type="submission" date="2018-11" db="EMBL/GenBank/DDBJ databases">
        <authorList>
            <consortium name="Pathogen Informatics"/>
        </authorList>
    </citation>
    <scope>NUCLEOTIDE SEQUENCE [LARGE SCALE GENOMIC DNA]</scope>
</reference>
<keyword evidence="1" id="KW-1133">Transmembrane helix</keyword>
<accession>A0A183E8E9</accession>
<protein>
    <submittedName>
        <fullName evidence="4">Ion_trans domain-containing protein</fullName>
    </submittedName>
</protein>
<reference evidence="4" key="1">
    <citation type="submission" date="2016-06" db="UniProtKB">
        <authorList>
            <consortium name="WormBaseParasite"/>
        </authorList>
    </citation>
    <scope>IDENTIFICATION</scope>
</reference>
<proteinExistence type="predicted"/>
<dbReference type="AlphaFoldDB" id="A0A183E8E9"/>
<dbReference type="EMBL" id="UYRT01084903">
    <property type="protein sequence ID" value="VDN29435.1"/>
    <property type="molecule type" value="Genomic_DNA"/>
</dbReference>
<sequence length="77" mass="8507">MSTITTTAAATASGKHSYGFLKKIRFKVFIRIFFQMNDFADVISGFAILGTPLLRILTIIAAMASFCNLKRRETGQS</sequence>
<keyword evidence="1" id="KW-0472">Membrane</keyword>
<name>A0A183E8E9_9BILA</name>
<feature type="transmembrane region" description="Helical" evidence="1">
    <location>
        <begin position="43"/>
        <end position="67"/>
    </location>
</feature>
<evidence type="ECO:0000256" key="1">
    <source>
        <dbReference type="SAM" id="Phobius"/>
    </source>
</evidence>
<evidence type="ECO:0000313" key="4">
    <source>
        <dbReference type="WBParaSite" id="GPUH_0001726201-mRNA-1"/>
    </source>
</evidence>
<organism evidence="4">
    <name type="scientific">Gongylonema pulchrum</name>
    <dbReference type="NCBI Taxonomy" id="637853"/>
    <lineage>
        <taxon>Eukaryota</taxon>
        <taxon>Metazoa</taxon>
        <taxon>Ecdysozoa</taxon>
        <taxon>Nematoda</taxon>
        <taxon>Chromadorea</taxon>
        <taxon>Rhabditida</taxon>
        <taxon>Spirurina</taxon>
        <taxon>Spiruromorpha</taxon>
        <taxon>Spiruroidea</taxon>
        <taxon>Gongylonematidae</taxon>
        <taxon>Gongylonema</taxon>
    </lineage>
</organism>
<keyword evidence="1" id="KW-0812">Transmembrane</keyword>
<gene>
    <name evidence="2" type="ORF">GPUH_LOCUS17240</name>
</gene>
<keyword evidence="3" id="KW-1185">Reference proteome</keyword>
<dbReference type="Proteomes" id="UP000271098">
    <property type="component" value="Unassembled WGS sequence"/>
</dbReference>
<dbReference type="WBParaSite" id="GPUH_0001726201-mRNA-1">
    <property type="protein sequence ID" value="GPUH_0001726201-mRNA-1"/>
    <property type="gene ID" value="GPUH_0001726201"/>
</dbReference>
<evidence type="ECO:0000313" key="3">
    <source>
        <dbReference type="Proteomes" id="UP000271098"/>
    </source>
</evidence>
<evidence type="ECO:0000313" key="2">
    <source>
        <dbReference type="EMBL" id="VDN29435.1"/>
    </source>
</evidence>